<keyword evidence="6 7" id="KW-0862">Zinc</keyword>
<sequence>MTNSQQIVTAIKAFNDNYIWAISGQSNNKIALVDPGDALVCIDYMRKNNLVLSAILITHHHKDHVGGIEKLLEYAKDKAWPLTVYGPATESIAQLDITLKEDDTVSLPELNCQFNVLDLPGHTKGHIAYHNEKMVFCGDTLFSGGCGRLFEGTPQQMHHSLSKLAKLAADTLIYCAHEYTQANLAFALAVEPNNTDLHNYAEQVNIKRQQNQATIPSNIAQELRINPFLRCHEHSIKLAARNHSKQKQSSNDEVFSVIRAWKDNF</sequence>
<evidence type="ECO:0000259" key="8">
    <source>
        <dbReference type="SMART" id="SM00849"/>
    </source>
</evidence>
<feature type="binding site" evidence="7">
    <location>
        <position position="61"/>
    </location>
    <ligand>
        <name>Zn(2+)</name>
        <dbReference type="ChEBI" id="CHEBI:29105"/>
        <label>1</label>
    </ligand>
</feature>
<comment type="cofactor">
    <cofactor evidence="7">
        <name>Zn(2+)</name>
        <dbReference type="ChEBI" id="CHEBI:29105"/>
    </cofactor>
    <text evidence="7">Binds 2 Zn(2+) ions per subunit.</text>
</comment>
<dbReference type="GO" id="GO:0046872">
    <property type="term" value="F:metal ion binding"/>
    <property type="evidence" value="ECO:0007669"/>
    <property type="project" value="UniProtKB-KW"/>
</dbReference>
<protein>
    <recommendedName>
        <fullName evidence="7">Hydroxyacylglutathione hydrolase</fullName>
        <ecNumber evidence="7">3.1.2.6</ecNumber>
    </recommendedName>
    <alternativeName>
        <fullName evidence="7">Glyoxalase II</fullName>
        <shortName evidence="7">Glx II</shortName>
    </alternativeName>
</protein>
<dbReference type="Gene3D" id="3.60.15.10">
    <property type="entry name" value="Ribonuclease Z/Hydroxyacylglutathione hydrolase-like"/>
    <property type="match status" value="1"/>
</dbReference>
<dbReference type="PIRSF" id="PIRSF005457">
    <property type="entry name" value="Glx"/>
    <property type="match status" value="1"/>
</dbReference>
<dbReference type="SMART" id="SM00849">
    <property type="entry name" value="Lactamase_B"/>
    <property type="match status" value="1"/>
</dbReference>
<dbReference type="AlphaFoldDB" id="A0A1Y5EHQ6"/>
<dbReference type="UniPathway" id="UPA00619">
    <property type="reaction ID" value="UER00676"/>
</dbReference>
<dbReference type="Pfam" id="PF16123">
    <property type="entry name" value="HAGH_C"/>
    <property type="match status" value="1"/>
</dbReference>
<evidence type="ECO:0000256" key="7">
    <source>
        <dbReference type="HAMAP-Rule" id="MF_01374"/>
    </source>
</evidence>
<dbReference type="HAMAP" id="MF_01374">
    <property type="entry name" value="Glyoxalase_2"/>
    <property type="match status" value="1"/>
</dbReference>
<feature type="binding site" evidence="7">
    <location>
        <position position="139"/>
    </location>
    <ligand>
        <name>Zn(2+)</name>
        <dbReference type="ChEBI" id="CHEBI:29105"/>
        <label>1</label>
    </ligand>
</feature>
<dbReference type="InterPro" id="IPR035680">
    <property type="entry name" value="Clx_II_MBL"/>
</dbReference>
<dbReference type="InterPro" id="IPR050110">
    <property type="entry name" value="Glyoxalase_II_hydrolase"/>
</dbReference>
<feature type="binding site" evidence="7">
    <location>
        <position position="63"/>
    </location>
    <ligand>
        <name>Zn(2+)</name>
        <dbReference type="ChEBI" id="CHEBI:29105"/>
        <label>2</label>
    </ligand>
</feature>
<dbReference type="PANTHER" id="PTHR43705">
    <property type="entry name" value="HYDROXYACYLGLUTATHIONE HYDROLASE"/>
    <property type="match status" value="1"/>
</dbReference>
<dbReference type="Proteomes" id="UP000243053">
    <property type="component" value="Unassembled WGS sequence"/>
</dbReference>
<comment type="caution">
    <text evidence="9">The sequence shown here is derived from an EMBL/GenBank/DDBJ whole genome shotgun (WGS) entry which is preliminary data.</text>
</comment>
<evidence type="ECO:0000256" key="1">
    <source>
        <dbReference type="ARBA" id="ARBA00001623"/>
    </source>
</evidence>
<evidence type="ECO:0000256" key="6">
    <source>
        <dbReference type="ARBA" id="ARBA00022833"/>
    </source>
</evidence>
<feature type="domain" description="Metallo-beta-lactamase" evidence="8">
    <location>
        <begin position="16"/>
        <end position="177"/>
    </location>
</feature>
<evidence type="ECO:0000313" key="10">
    <source>
        <dbReference type="Proteomes" id="UP000243053"/>
    </source>
</evidence>
<proteinExistence type="inferred from homology"/>
<comment type="function">
    <text evidence="7">Thiolesterase that catalyzes the hydrolysis of S-D-lactoyl-glutathione to form glutathione and D-lactic acid.</text>
</comment>
<dbReference type="InterPro" id="IPR036866">
    <property type="entry name" value="RibonucZ/Hydroxyglut_hydro"/>
</dbReference>
<comment type="catalytic activity">
    <reaction evidence="1 7">
        <text>an S-(2-hydroxyacyl)glutathione + H2O = a 2-hydroxy carboxylate + glutathione + H(+)</text>
        <dbReference type="Rhea" id="RHEA:21864"/>
        <dbReference type="ChEBI" id="CHEBI:15377"/>
        <dbReference type="ChEBI" id="CHEBI:15378"/>
        <dbReference type="ChEBI" id="CHEBI:57925"/>
        <dbReference type="ChEBI" id="CHEBI:58896"/>
        <dbReference type="ChEBI" id="CHEBI:71261"/>
        <dbReference type="EC" id="3.1.2.6"/>
    </reaction>
</comment>
<evidence type="ECO:0000256" key="4">
    <source>
        <dbReference type="ARBA" id="ARBA00022723"/>
    </source>
</evidence>
<evidence type="ECO:0000256" key="5">
    <source>
        <dbReference type="ARBA" id="ARBA00022801"/>
    </source>
</evidence>
<evidence type="ECO:0000256" key="3">
    <source>
        <dbReference type="ARBA" id="ARBA00006759"/>
    </source>
</evidence>
<comment type="similarity">
    <text evidence="3 7">Belongs to the metallo-beta-lactamase superfamily. Glyoxalase II family.</text>
</comment>
<dbReference type="EC" id="3.1.2.6" evidence="7"/>
<feature type="binding site" evidence="7">
    <location>
        <position position="122"/>
    </location>
    <ligand>
        <name>Zn(2+)</name>
        <dbReference type="ChEBI" id="CHEBI:29105"/>
        <label>1</label>
    </ligand>
</feature>
<keyword evidence="4 7" id="KW-0479">Metal-binding</keyword>
<gene>
    <name evidence="7" type="primary">gloB</name>
    <name evidence="9" type="ORF">A9Q75_06080</name>
</gene>
<keyword evidence="5 7" id="KW-0378">Hydrolase</keyword>
<name>A0A1Y5EHQ6_COLPS</name>
<comment type="subunit">
    <text evidence="7">Monomer.</text>
</comment>
<dbReference type="EMBL" id="MAAF01000040">
    <property type="protein sequence ID" value="OUR82283.1"/>
    <property type="molecule type" value="Genomic_DNA"/>
</dbReference>
<dbReference type="PANTHER" id="PTHR43705:SF1">
    <property type="entry name" value="HYDROXYACYLGLUTATHIONE HYDROLASE GLOB"/>
    <property type="match status" value="1"/>
</dbReference>
<dbReference type="SUPFAM" id="SSF56281">
    <property type="entry name" value="Metallo-hydrolase/oxidoreductase"/>
    <property type="match status" value="1"/>
</dbReference>
<dbReference type="InterPro" id="IPR032282">
    <property type="entry name" value="HAGH_C"/>
</dbReference>
<reference evidence="10" key="1">
    <citation type="journal article" date="2017" name="Proc. Natl. Acad. Sci. U.S.A.">
        <title>Simulation of Deepwater Horizon oil plume reveals substrate specialization within a complex community of hydrocarbon degraders.</title>
        <authorList>
            <person name="Hu P."/>
            <person name="Dubinsky E.A."/>
            <person name="Probst A.J."/>
            <person name="Wang J."/>
            <person name="Sieber C.M.K."/>
            <person name="Tom L.M."/>
            <person name="Gardinali P."/>
            <person name="Banfield J.F."/>
            <person name="Atlas R.M."/>
            <person name="Andersen G.L."/>
        </authorList>
    </citation>
    <scope>NUCLEOTIDE SEQUENCE [LARGE SCALE GENOMIC DNA]</scope>
</reference>
<feature type="binding site" evidence="7">
    <location>
        <position position="59"/>
    </location>
    <ligand>
        <name>Zn(2+)</name>
        <dbReference type="ChEBI" id="CHEBI:29105"/>
        <label>1</label>
    </ligand>
</feature>
<dbReference type="NCBIfam" id="TIGR03413">
    <property type="entry name" value="GSH_gloB"/>
    <property type="match status" value="1"/>
</dbReference>
<evidence type="ECO:0000256" key="2">
    <source>
        <dbReference type="ARBA" id="ARBA00004963"/>
    </source>
</evidence>
<dbReference type="InterPro" id="IPR001279">
    <property type="entry name" value="Metallo-B-lactamas"/>
</dbReference>
<evidence type="ECO:0000313" key="9">
    <source>
        <dbReference type="EMBL" id="OUR82283.1"/>
    </source>
</evidence>
<dbReference type="CDD" id="cd07723">
    <property type="entry name" value="hydroxyacylglutathione_hydrolase_MBL-fold"/>
    <property type="match status" value="1"/>
</dbReference>
<feature type="binding site" evidence="7">
    <location>
        <position position="64"/>
    </location>
    <ligand>
        <name>Zn(2+)</name>
        <dbReference type="ChEBI" id="CHEBI:29105"/>
        <label>2</label>
    </ligand>
</feature>
<feature type="binding site" evidence="7">
    <location>
        <position position="139"/>
    </location>
    <ligand>
        <name>Zn(2+)</name>
        <dbReference type="ChEBI" id="CHEBI:29105"/>
        <label>2</label>
    </ligand>
</feature>
<dbReference type="GO" id="GO:0019243">
    <property type="term" value="P:methylglyoxal catabolic process to D-lactate via S-lactoyl-glutathione"/>
    <property type="evidence" value="ECO:0007669"/>
    <property type="project" value="UniProtKB-UniRule"/>
</dbReference>
<comment type="pathway">
    <text evidence="2 7">Secondary metabolite metabolism; methylglyoxal degradation; (R)-lactate from methylglyoxal: step 2/2.</text>
</comment>
<organism evidence="9 10">
    <name type="scientific">Colwellia psychrerythraea</name>
    <name type="common">Vibrio psychroerythus</name>
    <dbReference type="NCBI Taxonomy" id="28229"/>
    <lineage>
        <taxon>Bacteria</taxon>
        <taxon>Pseudomonadati</taxon>
        <taxon>Pseudomonadota</taxon>
        <taxon>Gammaproteobacteria</taxon>
        <taxon>Alteromonadales</taxon>
        <taxon>Colwelliaceae</taxon>
        <taxon>Colwellia</taxon>
    </lineage>
</organism>
<dbReference type="Pfam" id="PF00753">
    <property type="entry name" value="Lactamase_B"/>
    <property type="match status" value="1"/>
</dbReference>
<feature type="binding site" evidence="7">
    <location>
        <position position="177"/>
    </location>
    <ligand>
        <name>Zn(2+)</name>
        <dbReference type="ChEBI" id="CHEBI:29105"/>
        <label>2</label>
    </ligand>
</feature>
<dbReference type="InterPro" id="IPR017782">
    <property type="entry name" value="Hydroxyacylglutathione_Hdrlase"/>
</dbReference>
<dbReference type="GO" id="GO:0004416">
    <property type="term" value="F:hydroxyacylglutathione hydrolase activity"/>
    <property type="evidence" value="ECO:0007669"/>
    <property type="project" value="UniProtKB-UniRule"/>
</dbReference>
<accession>A0A1Y5EHQ6</accession>